<protein>
    <submittedName>
        <fullName evidence="2">Uncharacterized protein</fullName>
    </submittedName>
</protein>
<feature type="compositionally biased region" description="Basic and acidic residues" evidence="1">
    <location>
        <begin position="210"/>
        <end position="221"/>
    </location>
</feature>
<evidence type="ECO:0000313" key="2">
    <source>
        <dbReference type="EMBL" id="TKW13763.1"/>
    </source>
</evidence>
<dbReference type="Gramene" id="TKW13763">
    <property type="protein sequence ID" value="TKW13763"/>
    <property type="gene ID" value="SEVIR_5G122101v2"/>
</dbReference>
<feature type="region of interest" description="Disordered" evidence="1">
    <location>
        <begin position="210"/>
        <end position="234"/>
    </location>
</feature>
<evidence type="ECO:0000256" key="1">
    <source>
        <dbReference type="SAM" id="MobiDB-lite"/>
    </source>
</evidence>
<dbReference type="EMBL" id="CM016556">
    <property type="protein sequence ID" value="TKW13763.1"/>
    <property type="molecule type" value="Genomic_DNA"/>
</dbReference>
<name>A0A4U6UHV6_SETVI</name>
<dbReference type="AlphaFoldDB" id="A0A4U6UHV6"/>
<sequence length="285" mass="31689">MTQRRPLRFPPSRATRLALRWIAHREPPRAVHCASLQPRASRLALQSAARSPTPPRSPCAAATARNPPLLGSLALLRRRCFSSARSSCAAAATAATPRSPCAAAAATSPTARMHVSSYRRKLAILKGRAPPSVNCFIQAILDLKKGAHLLNCGKRGKPKFCTFRLSSVIFSVKSFSALEGTIALMEGSRRSREPFKELTNITILGTQTLDHVDPNERDREGKRRKTEQGAIKHIPNHRQGAIKHIPNHRQVYTWRQMKTIAGSIGEIWEKIKTYFMWGQVNQTHI</sequence>
<accession>A0A4U6UHV6</accession>
<evidence type="ECO:0000313" key="3">
    <source>
        <dbReference type="Proteomes" id="UP000298652"/>
    </source>
</evidence>
<reference evidence="2" key="1">
    <citation type="submission" date="2019-03" db="EMBL/GenBank/DDBJ databases">
        <title>WGS assembly of Setaria viridis.</title>
        <authorList>
            <person name="Huang P."/>
            <person name="Jenkins J."/>
            <person name="Grimwood J."/>
            <person name="Barry K."/>
            <person name="Healey A."/>
            <person name="Mamidi S."/>
            <person name="Sreedasyam A."/>
            <person name="Shu S."/>
            <person name="Feldman M."/>
            <person name="Wu J."/>
            <person name="Yu Y."/>
            <person name="Chen C."/>
            <person name="Johnson J."/>
            <person name="Rokhsar D."/>
            <person name="Baxter I."/>
            <person name="Schmutz J."/>
            <person name="Brutnell T."/>
            <person name="Kellogg E."/>
        </authorList>
    </citation>
    <scope>NUCLEOTIDE SEQUENCE [LARGE SCALE GENOMIC DNA]</scope>
</reference>
<dbReference type="Proteomes" id="UP000298652">
    <property type="component" value="Chromosome 5"/>
</dbReference>
<proteinExistence type="predicted"/>
<keyword evidence="3" id="KW-1185">Reference proteome</keyword>
<organism evidence="2 3">
    <name type="scientific">Setaria viridis</name>
    <name type="common">Green bristlegrass</name>
    <name type="synonym">Setaria italica subsp. viridis</name>
    <dbReference type="NCBI Taxonomy" id="4556"/>
    <lineage>
        <taxon>Eukaryota</taxon>
        <taxon>Viridiplantae</taxon>
        <taxon>Streptophyta</taxon>
        <taxon>Embryophyta</taxon>
        <taxon>Tracheophyta</taxon>
        <taxon>Spermatophyta</taxon>
        <taxon>Magnoliopsida</taxon>
        <taxon>Liliopsida</taxon>
        <taxon>Poales</taxon>
        <taxon>Poaceae</taxon>
        <taxon>PACMAD clade</taxon>
        <taxon>Panicoideae</taxon>
        <taxon>Panicodae</taxon>
        <taxon>Paniceae</taxon>
        <taxon>Cenchrinae</taxon>
        <taxon>Setaria</taxon>
    </lineage>
</organism>
<gene>
    <name evidence="2" type="ORF">SEVIR_5G122101v2</name>
</gene>